<organism evidence="2 3">
    <name type="scientific">Mucuna pruriens</name>
    <name type="common">Velvet bean</name>
    <name type="synonym">Dolichos pruriens</name>
    <dbReference type="NCBI Taxonomy" id="157652"/>
    <lineage>
        <taxon>Eukaryota</taxon>
        <taxon>Viridiplantae</taxon>
        <taxon>Streptophyta</taxon>
        <taxon>Embryophyta</taxon>
        <taxon>Tracheophyta</taxon>
        <taxon>Spermatophyta</taxon>
        <taxon>Magnoliopsida</taxon>
        <taxon>eudicotyledons</taxon>
        <taxon>Gunneridae</taxon>
        <taxon>Pentapetalae</taxon>
        <taxon>rosids</taxon>
        <taxon>fabids</taxon>
        <taxon>Fabales</taxon>
        <taxon>Fabaceae</taxon>
        <taxon>Papilionoideae</taxon>
        <taxon>50 kb inversion clade</taxon>
        <taxon>NPAAA clade</taxon>
        <taxon>indigoferoid/millettioid clade</taxon>
        <taxon>Phaseoleae</taxon>
        <taxon>Mucuna</taxon>
    </lineage>
</organism>
<reference evidence="2" key="1">
    <citation type="submission" date="2018-05" db="EMBL/GenBank/DDBJ databases">
        <title>Draft genome of Mucuna pruriens seed.</title>
        <authorList>
            <person name="Nnadi N.E."/>
            <person name="Vos R."/>
            <person name="Hasami M.H."/>
            <person name="Devisetty U.K."/>
            <person name="Aguiy J.C."/>
        </authorList>
    </citation>
    <scope>NUCLEOTIDE SEQUENCE [LARGE SCALE GENOMIC DNA]</scope>
    <source>
        <strain evidence="2">JCA_2017</strain>
    </source>
</reference>
<name>A0A371EY40_MUCPR</name>
<dbReference type="EMBL" id="QJKJ01011524">
    <property type="protein sequence ID" value="RDX70939.1"/>
    <property type="molecule type" value="Genomic_DNA"/>
</dbReference>
<sequence>MATNTGSSRMQTSHLRANNSDGHHTDRIQIKGRMQLKDSIQTRACLKAKAAINSRIQDTTCHCSNNSSSRKRHH</sequence>
<protein>
    <submittedName>
        <fullName evidence="2">Uncharacterized protein</fullName>
    </submittedName>
</protein>
<evidence type="ECO:0000256" key="1">
    <source>
        <dbReference type="SAM" id="MobiDB-lite"/>
    </source>
</evidence>
<accession>A0A371EY40</accession>
<evidence type="ECO:0000313" key="3">
    <source>
        <dbReference type="Proteomes" id="UP000257109"/>
    </source>
</evidence>
<feature type="region of interest" description="Disordered" evidence="1">
    <location>
        <begin position="1"/>
        <end position="27"/>
    </location>
</feature>
<dbReference type="Proteomes" id="UP000257109">
    <property type="component" value="Unassembled WGS sequence"/>
</dbReference>
<keyword evidence="3" id="KW-1185">Reference proteome</keyword>
<gene>
    <name evidence="2" type="ORF">CR513_49764</name>
</gene>
<feature type="non-terminal residue" evidence="2">
    <location>
        <position position="1"/>
    </location>
</feature>
<dbReference type="AlphaFoldDB" id="A0A371EY40"/>
<comment type="caution">
    <text evidence="2">The sequence shown here is derived from an EMBL/GenBank/DDBJ whole genome shotgun (WGS) entry which is preliminary data.</text>
</comment>
<feature type="compositionally biased region" description="Polar residues" evidence="1">
    <location>
        <begin position="1"/>
        <end position="20"/>
    </location>
</feature>
<proteinExistence type="predicted"/>
<evidence type="ECO:0000313" key="2">
    <source>
        <dbReference type="EMBL" id="RDX70939.1"/>
    </source>
</evidence>